<keyword evidence="1" id="KW-0472">Membrane</keyword>
<gene>
    <name evidence="2" type="ORF">OAN307_c22540</name>
</gene>
<dbReference type="Proteomes" id="UP000005307">
    <property type="component" value="Chromosome"/>
</dbReference>
<dbReference type="KEGG" id="oat:OAN307_c22540"/>
<protein>
    <submittedName>
        <fullName evidence="2">Uncharacterized protein</fullName>
    </submittedName>
</protein>
<dbReference type="AlphaFoldDB" id="M9R7Y3"/>
<organism evidence="2 3">
    <name type="scientific">Octadecabacter antarcticus 307</name>
    <dbReference type="NCBI Taxonomy" id="391626"/>
    <lineage>
        <taxon>Bacteria</taxon>
        <taxon>Pseudomonadati</taxon>
        <taxon>Pseudomonadota</taxon>
        <taxon>Alphaproteobacteria</taxon>
        <taxon>Rhodobacterales</taxon>
        <taxon>Roseobacteraceae</taxon>
        <taxon>Octadecabacter</taxon>
    </lineage>
</organism>
<sequence>MIGSERLPANDALATLMVSAVVVAAKNILDIVGFLLFNFIFWISCTRNARSTLHPKIASRFWLPPLQKLHGTISWVSPETGAGIGQAAPIRSPSQTCA</sequence>
<keyword evidence="3" id="KW-1185">Reference proteome</keyword>
<dbReference type="HOGENOM" id="CLU_2330992_0_0_5"/>
<reference evidence="2 3" key="1">
    <citation type="journal article" date="2013" name="PLoS ONE">
        <title>Poles Apart: Arctic and Antarctic Octadecabacter strains Share High Genome Plasticity and a New Type of Xanthorhodopsin.</title>
        <authorList>
            <person name="Vollmers J."/>
            <person name="Voget S."/>
            <person name="Dietrich S."/>
            <person name="Gollnow K."/>
            <person name="Smits M."/>
            <person name="Meyer K."/>
            <person name="Brinkhoff T."/>
            <person name="Simon M."/>
            <person name="Daniel R."/>
        </authorList>
    </citation>
    <scope>NUCLEOTIDE SEQUENCE [LARGE SCALE GENOMIC DNA]</scope>
    <source>
        <strain evidence="2 3">307</strain>
    </source>
</reference>
<keyword evidence="1" id="KW-1133">Transmembrane helix</keyword>
<name>M9R7Y3_9RHOB</name>
<feature type="transmembrane region" description="Helical" evidence="1">
    <location>
        <begin position="12"/>
        <end position="43"/>
    </location>
</feature>
<evidence type="ECO:0000313" key="3">
    <source>
        <dbReference type="Proteomes" id="UP000005307"/>
    </source>
</evidence>
<dbReference type="EMBL" id="CP003740">
    <property type="protein sequence ID" value="AGI67878.1"/>
    <property type="molecule type" value="Genomic_DNA"/>
</dbReference>
<proteinExistence type="predicted"/>
<keyword evidence="1" id="KW-0812">Transmembrane</keyword>
<evidence type="ECO:0000256" key="1">
    <source>
        <dbReference type="SAM" id="Phobius"/>
    </source>
</evidence>
<evidence type="ECO:0000313" key="2">
    <source>
        <dbReference type="EMBL" id="AGI67878.1"/>
    </source>
</evidence>
<accession>M9R7Y3</accession>